<keyword evidence="6" id="KW-0813">Transport</keyword>
<evidence type="ECO:0000256" key="4">
    <source>
        <dbReference type="SAM" id="SignalP"/>
    </source>
</evidence>
<keyword evidence="3 4" id="KW-0732">Signal</keyword>
<organism evidence="6">
    <name type="scientific">Flexilinea flocculi</name>
    <dbReference type="NCBI Taxonomy" id="1678840"/>
    <lineage>
        <taxon>Bacteria</taxon>
        <taxon>Bacillati</taxon>
        <taxon>Chloroflexota</taxon>
        <taxon>Anaerolineae</taxon>
        <taxon>Anaerolineales</taxon>
        <taxon>Anaerolineaceae</taxon>
        <taxon>Flexilinea</taxon>
    </lineage>
</organism>
<gene>
    <name evidence="6" type="ORF">ATC1_13634</name>
</gene>
<comment type="similarity">
    <text evidence="2">Belongs to the bacterial solute-binding protein 2 family.</text>
</comment>
<dbReference type="InterPro" id="IPR028082">
    <property type="entry name" value="Peripla_BP_I"/>
</dbReference>
<dbReference type="OrthoDB" id="9769193at2"/>
<dbReference type="EMBL" id="DF968181">
    <property type="protein sequence ID" value="GAP40655.1"/>
    <property type="molecule type" value="Genomic_DNA"/>
</dbReference>
<keyword evidence="7" id="KW-1185">Reference proteome</keyword>
<keyword evidence="6" id="KW-0762">Sugar transport</keyword>
<dbReference type="SUPFAM" id="SSF53822">
    <property type="entry name" value="Periplasmic binding protein-like I"/>
    <property type="match status" value="1"/>
</dbReference>
<feature type="signal peptide" evidence="4">
    <location>
        <begin position="1"/>
        <end position="24"/>
    </location>
</feature>
<name>A0A0S7BWB0_9CHLR</name>
<sequence length="317" mass="33924">MKKIYVLLLVVILATTAMVSIVSAADTVKIAYLTPSLDVPFWRYVKFGVENEMTKLVPGAEVTTYDSKNDASTQLANAQDAITKRVDAIVISPTDSASIVAVLSIAEEAGIPVVICDIGADSGTYAAFISTNNFDGAKELGEYIATKLEKGSEVAQITLNQARINGVKRKDGFDAGIASNELVDVDFKQMEKVNREEGERFAQDLITAHPEVKALFCHSEDPSMGALSAIESAGRTDVLIAGFDCSPEVVDAIKAGKIAATAAQQPVLMGRYASQAVDKILKGETVEKEIQLGTLLVTKDNINDVYDTLVEVALTEK</sequence>
<proteinExistence type="inferred from homology"/>
<evidence type="ECO:0000256" key="2">
    <source>
        <dbReference type="ARBA" id="ARBA00007639"/>
    </source>
</evidence>
<dbReference type="Gene3D" id="3.40.50.2300">
    <property type="match status" value="2"/>
</dbReference>
<evidence type="ECO:0000256" key="1">
    <source>
        <dbReference type="ARBA" id="ARBA00004196"/>
    </source>
</evidence>
<dbReference type="AlphaFoldDB" id="A0A0S7BWB0"/>
<dbReference type="Pfam" id="PF13407">
    <property type="entry name" value="Peripla_BP_4"/>
    <property type="match status" value="1"/>
</dbReference>
<dbReference type="Proteomes" id="UP000053370">
    <property type="component" value="Unassembled WGS sequence"/>
</dbReference>
<dbReference type="PATRIC" id="fig|1678840.3.peg.1966"/>
<dbReference type="STRING" id="1678840.ATC1_13634"/>
<dbReference type="RefSeq" id="WP_062280279.1">
    <property type="nucleotide sequence ID" value="NZ_DF968181.1"/>
</dbReference>
<comment type="subcellular location">
    <subcellularLocation>
        <location evidence="1">Cell envelope</location>
    </subcellularLocation>
</comment>
<dbReference type="GO" id="GO:0030246">
    <property type="term" value="F:carbohydrate binding"/>
    <property type="evidence" value="ECO:0007669"/>
    <property type="project" value="UniProtKB-ARBA"/>
</dbReference>
<dbReference type="PANTHER" id="PTHR46847:SF1">
    <property type="entry name" value="D-ALLOSE-BINDING PERIPLASMIC PROTEIN-RELATED"/>
    <property type="match status" value="1"/>
</dbReference>
<evidence type="ECO:0000313" key="7">
    <source>
        <dbReference type="Proteomes" id="UP000053370"/>
    </source>
</evidence>
<dbReference type="PANTHER" id="PTHR46847">
    <property type="entry name" value="D-ALLOSE-BINDING PERIPLASMIC PROTEIN-RELATED"/>
    <property type="match status" value="1"/>
</dbReference>
<dbReference type="GO" id="GO:0030313">
    <property type="term" value="C:cell envelope"/>
    <property type="evidence" value="ECO:0007669"/>
    <property type="project" value="UniProtKB-SubCell"/>
</dbReference>
<evidence type="ECO:0000313" key="6">
    <source>
        <dbReference type="EMBL" id="GAP40655.1"/>
    </source>
</evidence>
<reference evidence="6" key="1">
    <citation type="journal article" date="2015" name="Genome Announc.">
        <title>Draft Genome Sequence of Anaerolineae Strain TC1, a Novel Isolate from a Methanogenic Wastewater Treatment System.</title>
        <authorList>
            <person name="Matsuura N."/>
            <person name="Tourlousse D.M."/>
            <person name="Sun L."/>
            <person name="Toyonaga M."/>
            <person name="Kuroda K."/>
            <person name="Ohashi A."/>
            <person name="Cruz R."/>
            <person name="Yamaguchi T."/>
            <person name="Sekiguchi Y."/>
        </authorList>
    </citation>
    <scope>NUCLEOTIDE SEQUENCE [LARGE SCALE GENOMIC DNA]</scope>
    <source>
        <strain evidence="6">TC1</strain>
    </source>
</reference>
<evidence type="ECO:0000259" key="5">
    <source>
        <dbReference type="Pfam" id="PF13407"/>
    </source>
</evidence>
<accession>A0A0S7BWB0</accession>
<protein>
    <submittedName>
        <fullName evidence="6">ABC-type sugar transport system, periplasmic component, contains N-terminal xre family HTH domain</fullName>
    </submittedName>
</protein>
<feature type="domain" description="Periplasmic binding protein" evidence="5">
    <location>
        <begin position="30"/>
        <end position="284"/>
    </location>
</feature>
<feature type="chain" id="PRO_5006633276" evidence="4">
    <location>
        <begin position="25"/>
        <end position="317"/>
    </location>
</feature>
<dbReference type="InterPro" id="IPR025997">
    <property type="entry name" value="SBP_2_dom"/>
</dbReference>
<evidence type="ECO:0000256" key="3">
    <source>
        <dbReference type="ARBA" id="ARBA00022729"/>
    </source>
</evidence>